<sequence>MTGKPKVLIISDITESNPTYIEFSKKFECIRYVPTTKEQLFTDLQSEKLRDVTAIWAMWVGFAELGGTIEKDVFEAIPLSVKVVSIAPVGYDRYDIDFLTKRGIILTNNPGLGAGAVADIALFLILATFRFTTVLEQSLRKERHVFRSREVLNSDKFVTGIPSRREENVFGFGNNIGGRTVTSPGGKRCGVLGVGAIGKEIIRRVVAFGMSAHYYTRTPLSNEDLATLPASSMTAYSSLDELLPNCDVVVLCVPLSARTYHILNSKTLALLPQGARVVNVGRGGLIDSEALVAALDSGHLTTAGLDVFEGEPQIPEILLDRWDITILPHIGSATQETVITAENGIMRNIENVVLEGGSGITPVNKIR</sequence>
<name>A0AAD7VVP3_9ASCO</name>
<dbReference type="SUPFAM" id="SSF52283">
    <property type="entry name" value="Formate/glycerate dehydrogenase catalytic domain-like"/>
    <property type="match status" value="1"/>
</dbReference>
<dbReference type="EMBL" id="JARPMG010000002">
    <property type="protein sequence ID" value="KAJ8103179.1"/>
    <property type="molecule type" value="Genomic_DNA"/>
</dbReference>
<dbReference type="GeneID" id="80886495"/>
<dbReference type="Gene3D" id="3.40.50.720">
    <property type="entry name" value="NAD(P)-binding Rossmann-like Domain"/>
    <property type="match status" value="2"/>
</dbReference>
<feature type="domain" description="D-isomer specific 2-hydroxyacid dehydrogenase catalytic" evidence="3">
    <location>
        <begin position="39"/>
        <end position="359"/>
    </location>
</feature>
<dbReference type="PANTHER" id="PTHR10996:SF279">
    <property type="entry name" value="2-HYDROXYACID DEHYDROGENASE YPL113C-RELATED"/>
    <property type="match status" value="1"/>
</dbReference>
<dbReference type="GO" id="GO:0051287">
    <property type="term" value="F:NAD binding"/>
    <property type="evidence" value="ECO:0007669"/>
    <property type="project" value="InterPro"/>
</dbReference>
<feature type="domain" description="D-isomer specific 2-hydroxyacid dehydrogenase NAD-binding" evidence="4">
    <location>
        <begin position="181"/>
        <end position="331"/>
    </location>
</feature>
<comment type="caution">
    <text evidence="5">The sequence shown here is derived from an EMBL/GenBank/DDBJ whole genome shotgun (WGS) entry which is preliminary data.</text>
</comment>
<dbReference type="GO" id="GO:0016618">
    <property type="term" value="F:hydroxypyruvate reductase [NAD(P)H] activity"/>
    <property type="evidence" value="ECO:0007669"/>
    <property type="project" value="TreeGrafter"/>
</dbReference>
<dbReference type="RefSeq" id="XP_056046629.1">
    <property type="nucleotide sequence ID" value="XM_056191329.1"/>
</dbReference>
<comment type="similarity">
    <text evidence="2">Belongs to the D-isomer specific 2-hydroxyacid dehydrogenase family.</text>
</comment>
<dbReference type="AlphaFoldDB" id="A0AAD7VVP3"/>
<dbReference type="Proteomes" id="UP001217417">
    <property type="component" value="Unassembled WGS sequence"/>
</dbReference>
<keyword evidence="1 2" id="KW-0560">Oxidoreductase</keyword>
<evidence type="ECO:0000259" key="3">
    <source>
        <dbReference type="Pfam" id="PF00389"/>
    </source>
</evidence>
<dbReference type="SUPFAM" id="SSF51735">
    <property type="entry name" value="NAD(P)-binding Rossmann-fold domains"/>
    <property type="match status" value="1"/>
</dbReference>
<dbReference type="PANTHER" id="PTHR10996">
    <property type="entry name" value="2-HYDROXYACID DEHYDROGENASE-RELATED"/>
    <property type="match status" value="1"/>
</dbReference>
<evidence type="ECO:0000259" key="4">
    <source>
        <dbReference type="Pfam" id="PF02826"/>
    </source>
</evidence>
<dbReference type="InterPro" id="IPR006140">
    <property type="entry name" value="D-isomer_DH_NAD-bd"/>
</dbReference>
<dbReference type="InterPro" id="IPR006139">
    <property type="entry name" value="D-isomer_2_OHA_DH_cat_dom"/>
</dbReference>
<reference evidence="5" key="1">
    <citation type="submission" date="2023-03" db="EMBL/GenBank/DDBJ databases">
        <title>Near-Complete genome sequence of Lipomyces tetrasporous NRRL Y-64009, an oleaginous yeast capable of growing on lignocellulosic hydrolysates.</title>
        <authorList>
            <consortium name="Lawrence Berkeley National Laboratory"/>
            <person name="Jagtap S.S."/>
            <person name="Liu J.-J."/>
            <person name="Walukiewicz H.E."/>
            <person name="Pangilinan J."/>
            <person name="Lipzen A."/>
            <person name="Ahrendt S."/>
            <person name="Koriabine M."/>
            <person name="Cobaugh K."/>
            <person name="Salamov A."/>
            <person name="Yoshinaga Y."/>
            <person name="Ng V."/>
            <person name="Daum C."/>
            <person name="Grigoriev I.V."/>
            <person name="Slininger P.J."/>
            <person name="Dien B.S."/>
            <person name="Jin Y.-S."/>
            <person name="Rao C.V."/>
        </authorList>
    </citation>
    <scope>NUCLEOTIDE SEQUENCE</scope>
    <source>
        <strain evidence="5">NRRL Y-64009</strain>
    </source>
</reference>
<protein>
    <recommendedName>
        <fullName evidence="7">Glyoxylate reductase</fullName>
    </recommendedName>
</protein>
<dbReference type="InterPro" id="IPR036291">
    <property type="entry name" value="NAD(P)-bd_dom_sf"/>
</dbReference>
<dbReference type="PROSITE" id="PS00671">
    <property type="entry name" value="D_2_HYDROXYACID_DH_3"/>
    <property type="match status" value="1"/>
</dbReference>
<dbReference type="InterPro" id="IPR050223">
    <property type="entry name" value="D-isomer_2-hydroxyacid_DH"/>
</dbReference>
<dbReference type="Pfam" id="PF02826">
    <property type="entry name" value="2-Hacid_dh_C"/>
    <property type="match status" value="1"/>
</dbReference>
<dbReference type="Pfam" id="PF00389">
    <property type="entry name" value="2-Hacid_dh"/>
    <property type="match status" value="1"/>
</dbReference>
<dbReference type="CDD" id="cd12168">
    <property type="entry name" value="Mand_dh_like"/>
    <property type="match status" value="1"/>
</dbReference>
<gene>
    <name evidence="5" type="ORF">POJ06DRAFT_64871</name>
</gene>
<evidence type="ECO:0000313" key="5">
    <source>
        <dbReference type="EMBL" id="KAJ8103179.1"/>
    </source>
</evidence>
<dbReference type="GO" id="GO:0005829">
    <property type="term" value="C:cytosol"/>
    <property type="evidence" value="ECO:0007669"/>
    <property type="project" value="TreeGrafter"/>
</dbReference>
<evidence type="ECO:0000256" key="1">
    <source>
        <dbReference type="ARBA" id="ARBA00023002"/>
    </source>
</evidence>
<evidence type="ECO:0008006" key="7">
    <source>
        <dbReference type="Google" id="ProtNLM"/>
    </source>
</evidence>
<accession>A0AAD7VVP3</accession>
<organism evidence="5 6">
    <name type="scientific">Lipomyces tetrasporus</name>
    <dbReference type="NCBI Taxonomy" id="54092"/>
    <lineage>
        <taxon>Eukaryota</taxon>
        <taxon>Fungi</taxon>
        <taxon>Dikarya</taxon>
        <taxon>Ascomycota</taxon>
        <taxon>Saccharomycotina</taxon>
        <taxon>Lipomycetes</taxon>
        <taxon>Lipomycetales</taxon>
        <taxon>Lipomycetaceae</taxon>
        <taxon>Lipomyces</taxon>
    </lineage>
</organism>
<evidence type="ECO:0000256" key="2">
    <source>
        <dbReference type="RuleBase" id="RU003719"/>
    </source>
</evidence>
<dbReference type="InterPro" id="IPR029753">
    <property type="entry name" value="D-isomer_DH_CS"/>
</dbReference>
<keyword evidence="6" id="KW-1185">Reference proteome</keyword>
<dbReference type="GO" id="GO:0030267">
    <property type="term" value="F:glyoxylate reductase (NADPH) activity"/>
    <property type="evidence" value="ECO:0007669"/>
    <property type="project" value="TreeGrafter"/>
</dbReference>
<evidence type="ECO:0000313" key="6">
    <source>
        <dbReference type="Proteomes" id="UP001217417"/>
    </source>
</evidence>
<proteinExistence type="inferred from homology"/>